<dbReference type="EMBL" id="AUSS01000036">
    <property type="protein sequence ID" value="EPZ92177.1"/>
    <property type="molecule type" value="Genomic_DNA"/>
</dbReference>
<proteinExistence type="predicted"/>
<evidence type="ECO:0000313" key="1">
    <source>
        <dbReference type="EMBL" id="EPZ92177.1"/>
    </source>
</evidence>
<sequence length="52" mass="6376">MIFLRVVFFKLCYYFQISSERGLIALKVMGIFWGVFERSLFLCEIYERKVWV</sequence>
<protein>
    <submittedName>
        <fullName evidence="1">Uncharacterized protein</fullName>
    </submittedName>
</protein>
<dbReference type="PATRIC" id="fig|1355531.3.peg.1658"/>
<dbReference type="Proteomes" id="UP000015605">
    <property type="component" value="Unassembled WGS sequence"/>
</dbReference>
<dbReference type="AlphaFoldDB" id="T0G844"/>
<name>T0G844_HELPX</name>
<comment type="caution">
    <text evidence="1">The sequence shown here is derived from an EMBL/GenBank/DDBJ whole genome shotgun (WGS) entry which is preliminary data.</text>
</comment>
<accession>T0G844</accession>
<evidence type="ECO:0000313" key="2">
    <source>
        <dbReference type="Proteomes" id="UP000015605"/>
    </source>
</evidence>
<organism evidence="1 2">
    <name type="scientific">Helicobacter pylori UM114</name>
    <dbReference type="NCBI Taxonomy" id="1355531"/>
    <lineage>
        <taxon>Bacteria</taxon>
        <taxon>Pseudomonadati</taxon>
        <taxon>Campylobacterota</taxon>
        <taxon>Epsilonproteobacteria</taxon>
        <taxon>Campylobacterales</taxon>
        <taxon>Helicobacteraceae</taxon>
        <taxon>Helicobacter</taxon>
    </lineage>
</organism>
<reference evidence="1 2" key="1">
    <citation type="journal article" date="2013" name="Genome Announc.">
        <title>Multiple genome sequences of Helicobacter pylori strains of diverse disease and antibiotic resistance backgrounds from Malaysia.</title>
        <authorList>
            <person name="Rehvathy V."/>
            <person name="Tan M.H."/>
            <person name="Gunaletchumy S.P."/>
            <person name="Teh X."/>
            <person name="Wang S."/>
            <person name="Baybayan P."/>
            <person name="Singh S."/>
            <person name="Ashby M."/>
            <person name="Kaakoush N.O."/>
            <person name="Mitchell H.M."/>
            <person name="Croft L.J."/>
            <person name="Goh K.L."/>
            <person name="Loke M.F."/>
            <person name="Vadivelu J."/>
        </authorList>
    </citation>
    <scope>NUCLEOTIDE SEQUENCE [LARGE SCALE GENOMIC DNA]</scope>
    <source>
        <strain evidence="1 2">UM114</strain>
    </source>
</reference>
<gene>
    <name evidence="1" type="ORF">N207_04415</name>
</gene>